<feature type="region of interest" description="Disordered" evidence="5">
    <location>
        <begin position="71"/>
        <end position="114"/>
    </location>
</feature>
<evidence type="ECO:0000313" key="8">
    <source>
        <dbReference type="Proteomes" id="UP001558652"/>
    </source>
</evidence>
<dbReference type="PROSITE" id="PS01159">
    <property type="entry name" value="WW_DOMAIN_1"/>
    <property type="match status" value="2"/>
</dbReference>
<dbReference type="Gene3D" id="2.20.70.10">
    <property type="match status" value="2"/>
</dbReference>
<dbReference type="CDD" id="cd00201">
    <property type="entry name" value="WW"/>
    <property type="match status" value="2"/>
</dbReference>
<evidence type="ECO:0000256" key="4">
    <source>
        <dbReference type="ARBA" id="ARBA00023242"/>
    </source>
</evidence>
<dbReference type="GO" id="GO:0005634">
    <property type="term" value="C:nucleus"/>
    <property type="evidence" value="ECO:0007669"/>
    <property type="project" value="UniProtKB-SubCell"/>
</dbReference>
<dbReference type="Pfam" id="PF18436">
    <property type="entry name" value="HECW1_helix"/>
    <property type="match status" value="1"/>
</dbReference>
<keyword evidence="3" id="KW-0963">Cytoplasm</keyword>
<evidence type="ECO:0000256" key="5">
    <source>
        <dbReference type="SAM" id="MobiDB-lite"/>
    </source>
</evidence>
<evidence type="ECO:0000259" key="6">
    <source>
        <dbReference type="PROSITE" id="PS50020"/>
    </source>
</evidence>
<gene>
    <name evidence="7" type="ORF">AAG570_009849</name>
</gene>
<feature type="domain" description="WW" evidence="6">
    <location>
        <begin position="469"/>
        <end position="502"/>
    </location>
</feature>
<comment type="caution">
    <text evidence="7">The sequence shown here is derived from an EMBL/GenBank/DDBJ whole genome shotgun (WGS) entry which is preliminary data.</text>
</comment>
<feature type="compositionally biased region" description="Polar residues" evidence="5">
    <location>
        <begin position="336"/>
        <end position="352"/>
    </location>
</feature>
<keyword evidence="8" id="KW-1185">Reference proteome</keyword>
<keyword evidence="4" id="KW-0539">Nucleus</keyword>
<name>A0ABD0Z395_9HEMI</name>
<evidence type="ECO:0000256" key="1">
    <source>
        <dbReference type="ARBA" id="ARBA00004123"/>
    </source>
</evidence>
<reference evidence="7 8" key="1">
    <citation type="submission" date="2024-07" db="EMBL/GenBank/DDBJ databases">
        <title>Chromosome-level genome assembly of the water stick insect Ranatra chinensis (Heteroptera: Nepidae).</title>
        <authorList>
            <person name="Liu X."/>
        </authorList>
    </citation>
    <scope>NUCLEOTIDE SEQUENCE [LARGE SCALE GENOMIC DNA]</scope>
    <source>
        <strain evidence="7">Cailab_2021Rc</strain>
        <tissue evidence="7">Muscle</tissue>
    </source>
</reference>
<feature type="compositionally biased region" description="Basic and acidic residues" evidence="5">
    <location>
        <begin position="71"/>
        <end position="89"/>
    </location>
</feature>
<proteinExistence type="predicted"/>
<accession>A0ABD0Z395</accession>
<dbReference type="InterPro" id="IPR051583">
    <property type="entry name" value="YAP1"/>
</dbReference>
<feature type="compositionally biased region" description="Polar residues" evidence="5">
    <location>
        <begin position="144"/>
        <end position="162"/>
    </location>
</feature>
<dbReference type="Proteomes" id="UP001558652">
    <property type="component" value="Unassembled WGS sequence"/>
</dbReference>
<dbReference type="AlphaFoldDB" id="A0ABD0Z395"/>
<organism evidence="7 8">
    <name type="scientific">Ranatra chinensis</name>
    <dbReference type="NCBI Taxonomy" id="642074"/>
    <lineage>
        <taxon>Eukaryota</taxon>
        <taxon>Metazoa</taxon>
        <taxon>Ecdysozoa</taxon>
        <taxon>Arthropoda</taxon>
        <taxon>Hexapoda</taxon>
        <taxon>Insecta</taxon>
        <taxon>Pterygota</taxon>
        <taxon>Neoptera</taxon>
        <taxon>Paraneoptera</taxon>
        <taxon>Hemiptera</taxon>
        <taxon>Heteroptera</taxon>
        <taxon>Panheteroptera</taxon>
        <taxon>Nepomorpha</taxon>
        <taxon>Nepidae</taxon>
        <taxon>Ranatrinae</taxon>
        <taxon>Ranatra</taxon>
    </lineage>
</organism>
<sequence>MHSVARYNKDLGCGTGTTMWLFDLPQNSINQQDCNKMMCFRYYSGLSFSCLAQSEPVDIESVYKQSRDKNKLKDSFKKREIPRPGDLARLRSKPSSNCSSESESEPETSSRYRKKGWKLLKKKSSLPNGFVHQQDKEESDTDSSRNSSKDLATWNSHETAQKTLDIVEPENSEYFPIWSQKSPVKPPAASVYETLYPTSSKEDPPPLPPRTFPPKHKPLERTRAVTSLRKPPEIHRKNKPNCEGPTLPPRPKKITNPEDSFTFEIVDTDELSNASSLQSFERVVETDSGLEGEGEAPLATPEQDNSLADNGHRPVHRTGSPLPSTSTSTDSGVVTANSSEGAAAVTHSSSSDSLEEPRCGSPLRAHRPLSRQASHPPDRPHNRLLSRLAPQCPPTPTHHARPCRANFQSPVLPRRPPALPDDDDVFTAEKDDDAETSTPVPLRHITSTRLPSIPERSVKNQRVESTDEDPLPPYWEARIDSHGRIFYIDHVNRMTTWQRPTHSTSSRSSRASNNDLQRQQLDRRYQSIRRTITSRQTEPDDIGEPGLPIVSSTGHEQFQSPGVRFLCRPDFFSLLHTNQEALALYNRNGSLKHMISKIRRDVSAFDRYQHNRDLVAFVNLFADSVRELPRGWETKFDRNGKQFFIDHTSKTTTFMDPRVPTEVPYLNPHKLNLWQVPRRRSRSAGEQDLAFANAPVPPPRPGPSGLSSRVHDVPTAYNDKVVAFLRQPNIMDILRERHPPVASSHALRDKVNAVRVEGTHALQAFSHDIELTILLR</sequence>
<dbReference type="InterPro" id="IPR040524">
    <property type="entry name" value="HECW1_helix"/>
</dbReference>
<dbReference type="EMBL" id="JBFDAA010000004">
    <property type="protein sequence ID" value="KAL1138157.1"/>
    <property type="molecule type" value="Genomic_DNA"/>
</dbReference>
<dbReference type="SUPFAM" id="SSF51045">
    <property type="entry name" value="WW domain"/>
    <property type="match status" value="2"/>
</dbReference>
<dbReference type="SMART" id="SM00456">
    <property type="entry name" value="WW"/>
    <property type="match status" value="2"/>
</dbReference>
<feature type="compositionally biased region" description="Basic and acidic residues" evidence="5">
    <location>
        <begin position="456"/>
        <end position="465"/>
    </location>
</feature>
<evidence type="ECO:0000256" key="2">
    <source>
        <dbReference type="ARBA" id="ARBA00004496"/>
    </source>
</evidence>
<comment type="subcellular location">
    <subcellularLocation>
        <location evidence="2">Cytoplasm</location>
    </subcellularLocation>
    <subcellularLocation>
        <location evidence="1">Nucleus</location>
    </subcellularLocation>
</comment>
<dbReference type="PANTHER" id="PTHR17616:SF8">
    <property type="entry name" value="TRANSCRIPTIONAL COACTIVATOR YORKIE"/>
    <property type="match status" value="1"/>
</dbReference>
<feature type="region of interest" description="Disordered" evidence="5">
    <location>
        <begin position="271"/>
        <end position="471"/>
    </location>
</feature>
<protein>
    <recommendedName>
        <fullName evidence="6">WW domain-containing protein</fullName>
    </recommendedName>
</protein>
<feature type="region of interest" description="Disordered" evidence="5">
    <location>
        <begin position="196"/>
        <end position="257"/>
    </location>
</feature>
<dbReference type="Pfam" id="PF00397">
    <property type="entry name" value="WW"/>
    <property type="match status" value="1"/>
</dbReference>
<feature type="compositionally biased region" description="Acidic residues" evidence="5">
    <location>
        <begin position="420"/>
        <end position="435"/>
    </location>
</feature>
<evidence type="ECO:0000256" key="3">
    <source>
        <dbReference type="ARBA" id="ARBA00022490"/>
    </source>
</evidence>
<evidence type="ECO:0000313" key="7">
    <source>
        <dbReference type="EMBL" id="KAL1138157.1"/>
    </source>
</evidence>
<feature type="region of interest" description="Disordered" evidence="5">
    <location>
        <begin position="126"/>
        <end position="167"/>
    </location>
</feature>
<feature type="compositionally biased region" description="Low complexity" evidence="5">
    <location>
        <begin position="318"/>
        <end position="335"/>
    </location>
</feature>
<dbReference type="GO" id="GO:0005737">
    <property type="term" value="C:cytoplasm"/>
    <property type="evidence" value="ECO:0007669"/>
    <property type="project" value="UniProtKB-SubCell"/>
</dbReference>
<dbReference type="InterPro" id="IPR036020">
    <property type="entry name" value="WW_dom_sf"/>
</dbReference>
<dbReference type="InterPro" id="IPR001202">
    <property type="entry name" value="WW_dom"/>
</dbReference>
<feature type="region of interest" description="Disordered" evidence="5">
    <location>
        <begin position="498"/>
        <end position="525"/>
    </location>
</feature>
<feature type="domain" description="WW" evidence="6">
    <location>
        <begin position="626"/>
        <end position="659"/>
    </location>
</feature>
<dbReference type="PROSITE" id="PS50020">
    <property type="entry name" value="WW_DOMAIN_2"/>
    <property type="match status" value="2"/>
</dbReference>
<feature type="compositionally biased region" description="Low complexity" evidence="5">
    <location>
        <begin position="503"/>
        <end position="519"/>
    </location>
</feature>
<dbReference type="PANTHER" id="PTHR17616">
    <property type="entry name" value="YES-ASSOCIATED PROTEIN YAP1 FAMILY MEMBER"/>
    <property type="match status" value="1"/>
</dbReference>